<proteinExistence type="predicted"/>
<sequence length="484" mass="54279">MMVLDMAGWDAFADFNKQYRRSASKAGFQVPGHLFLDNLSESTIRIANLDVLPFVQISNGHISPVQLEPNQSSQIKPLYPLSLLIQGETLAKLQEDLKLQNSFNLVEGQQPLASGVDGDIRLRSEVNEFEQIYGKSITLLDGARVVREVMVQDSLIEFPGLLIGVYALRLPTGRNRKYESPDHRYLIVKPGSTEVKVAFEPKTASSLASQKIHLPGLAGLIFGTIIVDQVNQILEIAVTRKSPHSYYGSKTHAEIIINDNSGKEKFRATIPGAGAELSYDKIAFELGYTLQIYHAELNRPVVLTPAYEGIFDPKAKTDKFDITASGLRNSSPRNDPLKEVLNRIDMAATELRSRPSMLRAEPTAKIDIWLAMDLFPGSERNVDFKGIGDRRFLKVDLDLNRRKLTYMDVDGNELLSMDIKGITNQKTKEWPLSISGYGGEVLKIRHEEPNTRLVVTNNMQNRRLSSREKLQNYRIISTGLERIA</sequence>
<protein>
    <submittedName>
        <fullName evidence="1">Uncharacterized protein</fullName>
    </submittedName>
</protein>
<reference evidence="1 2" key="1">
    <citation type="journal article" date="2023" name="ACS Omega">
        <title>Identification of the Neoaspergillic Acid Biosynthesis Gene Cluster by Establishing an In Vitro CRISPR-Ribonucleoprotein Genetic System in Aspergillus melleus.</title>
        <authorList>
            <person name="Yuan B."/>
            <person name="Grau M.F."/>
            <person name="Murata R.M."/>
            <person name="Torok T."/>
            <person name="Venkateswaran K."/>
            <person name="Stajich J.E."/>
            <person name="Wang C.C.C."/>
        </authorList>
    </citation>
    <scope>NUCLEOTIDE SEQUENCE [LARGE SCALE GENOMIC DNA]</scope>
    <source>
        <strain evidence="1 2">IMV 1140</strain>
    </source>
</reference>
<evidence type="ECO:0000313" key="2">
    <source>
        <dbReference type="Proteomes" id="UP001177260"/>
    </source>
</evidence>
<dbReference type="Proteomes" id="UP001177260">
    <property type="component" value="Unassembled WGS sequence"/>
</dbReference>
<comment type="caution">
    <text evidence="1">The sequence shown here is derived from an EMBL/GenBank/DDBJ whole genome shotgun (WGS) entry which is preliminary data.</text>
</comment>
<gene>
    <name evidence="1" type="ORF">N8T08_005613</name>
</gene>
<accession>A0ACC3B1I8</accession>
<dbReference type="EMBL" id="JAOPJF010000032">
    <property type="protein sequence ID" value="KAK1144200.1"/>
    <property type="molecule type" value="Genomic_DNA"/>
</dbReference>
<evidence type="ECO:0000313" key="1">
    <source>
        <dbReference type="EMBL" id="KAK1144200.1"/>
    </source>
</evidence>
<keyword evidence="2" id="KW-1185">Reference proteome</keyword>
<name>A0ACC3B1I8_9EURO</name>
<organism evidence="1 2">
    <name type="scientific">Aspergillus melleus</name>
    <dbReference type="NCBI Taxonomy" id="138277"/>
    <lineage>
        <taxon>Eukaryota</taxon>
        <taxon>Fungi</taxon>
        <taxon>Dikarya</taxon>
        <taxon>Ascomycota</taxon>
        <taxon>Pezizomycotina</taxon>
        <taxon>Eurotiomycetes</taxon>
        <taxon>Eurotiomycetidae</taxon>
        <taxon>Eurotiales</taxon>
        <taxon>Aspergillaceae</taxon>
        <taxon>Aspergillus</taxon>
        <taxon>Aspergillus subgen. Circumdati</taxon>
    </lineage>
</organism>